<dbReference type="PANTHER" id="PTHR21641">
    <property type="entry name" value="TRANSLATION INITIATION FACTOR-RELATED"/>
    <property type="match status" value="1"/>
</dbReference>
<dbReference type="InterPro" id="IPR001253">
    <property type="entry name" value="TIF_eIF-1A"/>
</dbReference>
<evidence type="ECO:0000256" key="2">
    <source>
        <dbReference type="ARBA" id="ARBA00022884"/>
    </source>
</evidence>
<organism evidence="5 6">
    <name type="scientific">Vermiconidia calcicola</name>
    <dbReference type="NCBI Taxonomy" id="1690605"/>
    <lineage>
        <taxon>Eukaryota</taxon>
        <taxon>Fungi</taxon>
        <taxon>Dikarya</taxon>
        <taxon>Ascomycota</taxon>
        <taxon>Pezizomycotina</taxon>
        <taxon>Dothideomycetes</taxon>
        <taxon>Dothideomycetidae</taxon>
        <taxon>Mycosphaerellales</taxon>
        <taxon>Extremaceae</taxon>
        <taxon>Vermiconidia</taxon>
    </lineage>
</organism>
<evidence type="ECO:0000313" key="5">
    <source>
        <dbReference type="EMBL" id="KAK5539661.1"/>
    </source>
</evidence>
<feature type="region of interest" description="Disordered" evidence="3">
    <location>
        <begin position="98"/>
        <end position="137"/>
    </location>
</feature>
<keyword evidence="2" id="KW-0694">RNA-binding</keyword>
<protein>
    <recommendedName>
        <fullName evidence="4">S1-like domain-containing protein</fullName>
    </recommendedName>
</protein>
<dbReference type="SUPFAM" id="SSF50249">
    <property type="entry name" value="Nucleic acid-binding proteins"/>
    <property type="match status" value="1"/>
</dbReference>
<dbReference type="GO" id="GO:0003743">
    <property type="term" value="F:translation initiation factor activity"/>
    <property type="evidence" value="ECO:0007669"/>
    <property type="project" value="InterPro"/>
</dbReference>
<dbReference type="GO" id="GO:0005634">
    <property type="term" value="C:nucleus"/>
    <property type="evidence" value="ECO:0007669"/>
    <property type="project" value="TreeGrafter"/>
</dbReference>
<name>A0AAV9QBT7_9PEZI</name>
<evidence type="ECO:0000256" key="3">
    <source>
        <dbReference type="SAM" id="MobiDB-lite"/>
    </source>
</evidence>
<dbReference type="InterPro" id="IPR006196">
    <property type="entry name" value="RNA-binding_domain_S1_IF1"/>
</dbReference>
<feature type="domain" description="S1-like" evidence="4">
    <location>
        <begin position="24"/>
        <end position="88"/>
    </location>
</feature>
<evidence type="ECO:0000259" key="4">
    <source>
        <dbReference type="Pfam" id="PF01176"/>
    </source>
</evidence>
<dbReference type="SMART" id="SM00652">
    <property type="entry name" value="eIF1a"/>
    <property type="match status" value="1"/>
</dbReference>
<evidence type="ECO:0000313" key="6">
    <source>
        <dbReference type="Proteomes" id="UP001345827"/>
    </source>
</evidence>
<accession>A0AAV9QBT7</accession>
<dbReference type="Pfam" id="PF01176">
    <property type="entry name" value="eIF-1a"/>
    <property type="match status" value="1"/>
</dbReference>
<dbReference type="GO" id="GO:0003723">
    <property type="term" value="F:RNA binding"/>
    <property type="evidence" value="ECO:0007669"/>
    <property type="project" value="UniProtKB-KW"/>
</dbReference>
<feature type="compositionally biased region" description="Acidic residues" evidence="3">
    <location>
        <begin position="128"/>
        <end position="137"/>
    </location>
</feature>
<reference evidence="5 6" key="1">
    <citation type="submission" date="2023-06" db="EMBL/GenBank/DDBJ databases">
        <title>Black Yeasts Isolated from many extreme environments.</title>
        <authorList>
            <person name="Coleine C."/>
            <person name="Stajich J.E."/>
            <person name="Selbmann L."/>
        </authorList>
    </citation>
    <scope>NUCLEOTIDE SEQUENCE [LARGE SCALE GENOMIC DNA]</scope>
    <source>
        <strain evidence="5 6">CCFEE 5887</strain>
    </source>
</reference>
<dbReference type="PANTHER" id="PTHR21641:SF0">
    <property type="entry name" value="RNA-BINDING PROTEIN EIF1AD-RELATED"/>
    <property type="match status" value="1"/>
</dbReference>
<dbReference type="InterPro" id="IPR039294">
    <property type="entry name" value="EIF1AD"/>
</dbReference>
<dbReference type="EMBL" id="JAXLQG010000005">
    <property type="protein sequence ID" value="KAK5539661.1"/>
    <property type="molecule type" value="Genomic_DNA"/>
</dbReference>
<keyword evidence="6" id="KW-1185">Reference proteome</keyword>
<dbReference type="Gene3D" id="2.40.50.140">
    <property type="entry name" value="Nucleic acid-binding proteins"/>
    <property type="match status" value="1"/>
</dbReference>
<evidence type="ECO:0000256" key="1">
    <source>
        <dbReference type="ARBA" id="ARBA00007340"/>
    </source>
</evidence>
<gene>
    <name evidence="5" type="ORF">LTR25_003366</name>
</gene>
<proteinExistence type="inferred from homology"/>
<sequence length="137" mass="15476">MSRRKIRNTAEETLTPPDSLSADQTIARIVKAQGKDLYSVQTPDGTNLLVELEAKFRGTIFVKRGGYVLVDSSATGRENKIQGEIVNIVRDERTWRKQPYWPPQFPKKPDPVDSDEEESLVGKMPPSDSEEEEEEEG</sequence>
<dbReference type="Proteomes" id="UP001345827">
    <property type="component" value="Unassembled WGS sequence"/>
</dbReference>
<dbReference type="AlphaFoldDB" id="A0AAV9QBT7"/>
<dbReference type="InterPro" id="IPR012340">
    <property type="entry name" value="NA-bd_OB-fold"/>
</dbReference>
<comment type="caution">
    <text evidence="5">The sequence shown here is derived from an EMBL/GenBank/DDBJ whole genome shotgun (WGS) entry which is preliminary data.</text>
</comment>
<comment type="similarity">
    <text evidence="1">Belongs to the EIF1AD family.</text>
</comment>